<keyword evidence="3" id="KW-0285">Flavoprotein</keyword>
<evidence type="ECO:0000259" key="8">
    <source>
        <dbReference type="Pfam" id="PF01687"/>
    </source>
</evidence>
<dbReference type="Gene3D" id="1.10.150.240">
    <property type="entry name" value="Putative phosphatase, domain 2"/>
    <property type="match status" value="1"/>
</dbReference>
<dbReference type="GO" id="GO:0009231">
    <property type="term" value="P:riboflavin biosynthetic process"/>
    <property type="evidence" value="ECO:0007669"/>
    <property type="project" value="InterPro"/>
</dbReference>
<dbReference type="SFLD" id="SFLDG01129">
    <property type="entry name" value="C1.5:_HAD__Beta-PGM__Phosphata"/>
    <property type="match status" value="1"/>
</dbReference>
<dbReference type="AlphaFoldDB" id="A0AAV9DMY2"/>
<dbReference type="InterPro" id="IPR023198">
    <property type="entry name" value="PGP-like_dom2"/>
</dbReference>
<dbReference type="Proteomes" id="UP001180020">
    <property type="component" value="Unassembled WGS sequence"/>
</dbReference>
<dbReference type="InterPro" id="IPR015865">
    <property type="entry name" value="Riboflavin_kinase_bac/euk"/>
</dbReference>
<keyword evidence="4" id="KW-0288">FMN</keyword>
<dbReference type="InterPro" id="IPR023465">
    <property type="entry name" value="Riboflavin_kinase_dom_sf"/>
</dbReference>
<dbReference type="InterPro" id="IPR036412">
    <property type="entry name" value="HAD-like_sf"/>
</dbReference>
<dbReference type="SFLD" id="SFLDG01135">
    <property type="entry name" value="C1.5.6:_HAD__Beta-PGM__Phospha"/>
    <property type="match status" value="1"/>
</dbReference>
<dbReference type="GO" id="GO:0043136">
    <property type="term" value="F:sn-glycerol 3-phosphatase activity"/>
    <property type="evidence" value="ECO:0007669"/>
    <property type="project" value="TreeGrafter"/>
</dbReference>
<evidence type="ECO:0000256" key="7">
    <source>
        <dbReference type="ARBA" id="ARBA00022840"/>
    </source>
</evidence>
<dbReference type="PANTHER" id="PTHR18901">
    <property type="entry name" value="2-DEOXYGLUCOSE-6-PHOSPHATE PHOSPHATASE 2"/>
    <property type="match status" value="1"/>
</dbReference>
<keyword evidence="6" id="KW-0547">Nucleotide-binding</keyword>
<dbReference type="PRINTS" id="PR00413">
    <property type="entry name" value="HADHALOGNASE"/>
</dbReference>
<gene>
    <name evidence="9" type="ORF">QJS10_CPB12g00735</name>
</gene>
<evidence type="ECO:0000313" key="9">
    <source>
        <dbReference type="EMBL" id="KAK1302276.1"/>
    </source>
</evidence>
<dbReference type="InterPro" id="IPR006439">
    <property type="entry name" value="HAD-SF_hydro_IA"/>
</dbReference>
<keyword evidence="7" id="KW-0067">ATP-binding</keyword>
<name>A0AAV9DMY2_ACOCL</name>
<dbReference type="SUPFAM" id="SSF56784">
    <property type="entry name" value="HAD-like"/>
    <property type="match status" value="1"/>
</dbReference>
<protein>
    <recommendedName>
        <fullName evidence="2">riboflavin kinase</fullName>
        <ecNumber evidence="2">2.7.1.26</ecNumber>
    </recommendedName>
</protein>
<organism evidence="9 10">
    <name type="scientific">Acorus calamus</name>
    <name type="common">Sweet flag</name>
    <dbReference type="NCBI Taxonomy" id="4465"/>
    <lineage>
        <taxon>Eukaryota</taxon>
        <taxon>Viridiplantae</taxon>
        <taxon>Streptophyta</taxon>
        <taxon>Embryophyta</taxon>
        <taxon>Tracheophyta</taxon>
        <taxon>Spermatophyta</taxon>
        <taxon>Magnoliopsida</taxon>
        <taxon>Liliopsida</taxon>
        <taxon>Acoraceae</taxon>
        <taxon>Acorus</taxon>
    </lineage>
</organism>
<evidence type="ECO:0000313" key="10">
    <source>
        <dbReference type="Proteomes" id="UP001180020"/>
    </source>
</evidence>
<dbReference type="GO" id="GO:0006114">
    <property type="term" value="P:glycerol biosynthetic process"/>
    <property type="evidence" value="ECO:0007669"/>
    <property type="project" value="TreeGrafter"/>
</dbReference>
<dbReference type="EMBL" id="JAUJYO010000012">
    <property type="protein sequence ID" value="KAK1302276.1"/>
    <property type="molecule type" value="Genomic_DNA"/>
</dbReference>
<dbReference type="FunFam" id="3.40.50.1000:FF:000119">
    <property type="entry name" value="Bifunctional riboflavin kinase/FMN phosphatase"/>
    <property type="match status" value="1"/>
</dbReference>
<accession>A0AAV9DMY2</accession>
<evidence type="ECO:0000256" key="3">
    <source>
        <dbReference type="ARBA" id="ARBA00022630"/>
    </source>
</evidence>
<keyword evidence="5" id="KW-0808">Transferase</keyword>
<dbReference type="GO" id="GO:0000166">
    <property type="term" value="F:nucleotide binding"/>
    <property type="evidence" value="ECO:0007669"/>
    <property type="project" value="UniProtKB-KW"/>
</dbReference>
<dbReference type="InterPro" id="IPR041492">
    <property type="entry name" value="HAD_2"/>
</dbReference>
<evidence type="ECO:0000256" key="6">
    <source>
        <dbReference type="ARBA" id="ARBA00022741"/>
    </source>
</evidence>
<dbReference type="InterPro" id="IPR023214">
    <property type="entry name" value="HAD_sf"/>
</dbReference>
<dbReference type="Gene3D" id="2.40.30.30">
    <property type="entry name" value="Riboflavin kinase-like"/>
    <property type="match status" value="1"/>
</dbReference>
<dbReference type="PANTHER" id="PTHR18901:SF44">
    <property type="entry name" value="OS01G0757900 PROTEIN"/>
    <property type="match status" value="1"/>
</dbReference>
<proteinExistence type="predicted"/>
<evidence type="ECO:0000256" key="4">
    <source>
        <dbReference type="ARBA" id="ARBA00022643"/>
    </source>
</evidence>
<feature type="domain" description="Riboflavin kinase" evidence="8">
    <location>
        <begin position="241"/>
        <end position="302"/>
    </location>
</feature>
<dbReference type="Pfam" id="PF13419">
    <property type="entry name" value="HAD_2"/>
    <property type="match status" value="1"/>
</dbReference>
<dbReference type="SUPFAM" id="SSF82114">
    <property type="entry name" value="Riboflavin kinase-like"/>
    <property type="match status" value="1"/>
</dbReference>
<dbReference type="EC" id="2.7.1.26" evidence="2"/>
<dbReference type="NCBIfam" id="TIGR01509">
    <property type="entry name" value="HAD-SF-IA-v3"/>
    <property type="match status" value="1"/>
</dbReference>
<dbReference type="Gene3D" id="3.40.50.1000">
    <property type="entry name" value="HAD superfamily/HAD-like"/>
    <property type="match status" value="1"/>
</dbReference>
<evidence type="ECO:0000256" key="2">
    <source>
        <dbReference type="ARBA" id="ARBA00012105"/>
    </source>
</evidence>
<reference evidence="9" key="2">
    <citation type="submission" date="2023-06" db="EMBL/GenBank/DDBJ databases">
        <authorList>
            <person name="Ma L."/>
            <person name="Liu K.-W."/>
            <person name="Li Z."/>
            <person name="Hsiao Y.-Y."/>
            <person name="Qi Y."/>
            <person name="Fu T."/>
            <person name="Tang G."/>
            <person name="Zhang D."/>
            <person name="Sun W.-H."/>
            <person name="Liu D.-K."/>
            <person name="Li Y."/>
            <person name="Chen G.-Z."/>
            <person name="Liu X.-D."/>
            <person name="Liao X.-Y."/>
            <person name="Jiang Y.-T."/>
            <person name="Yu X."/>
            <person name="Hao Y."/>
            <person name="Huang J."/>
            <person name="Zhao X.-W."/>
            <person name="Ke S."/>
            <person name="Chen Y.-Y."/>
            <person name="Wu W.-L."/>
            <person name="Hsu J.-L."/>
            <person name="Lin Y.-F."/>
            <person name="Huang M.-D."/>
            <person name="Li C.-Y."/>
            <person name="Huang L."/>
            <person name="Wang Z.-W."/>
            <person name="Zhao X."/>
            <person name="Zhong W.-Y."/>
            <person name="Peng D.-H."/>
            <person name="Ahmad S."/>
            <person name="Lan S."/>
            <person name="Zhang J.-S."/>
            <person name="Tsai W.-C."/>
            <person name="Van De Peer Y."/>
            <person name="Liu Z.-J."/>
        </authorList>
    </citation>
    <scope>NUCLEOTIDE SEQUENCE</scope>
    <source>
        <strain evidence="9">CP</strain>
        <tissue evidence="9">Leaves</tissue>
    </source>
</reference>
<evidence type="ECO:0000256" key="1">
    <source>
        <dbReference type="ARBA" id="ARBA00005201"/>
    </source>
</evidence>
<dbReference type="GO" id="GO:0008531">
    <property type="term" value="F:riboflavin kinase activity"/>
    <property type="evidence" value="ECO:0007669"/>
    <property type="project" value="InterPro"/>
</dbReference>
<sequence length="343" mass="38416">MNKFCDTETPILSVIFDLDGTILNTEKATVGVLKEFLKKYGKDLDVEKEEARLGKMFRESAISIIEDYGLPLTVDEYAAEIMPFYIERWPQAKALPRADRLIKHLHKLGIPLALASNSVRKNIDTKISYQQGWKASFTVILGGDEVKHGKPSPDIFLEAARKMGINASHCLVIEDSLVGVAAAKAAGMKVVAVPSLHSQAHRYSIADHVLHNLLEFQPELFGLPAFEDYKDSSASLPDQVWGMYFGWAKLEMNKIFKAVVSFGWDLSSGTTKRTILLTLVGESNEKLFQEPLQLLIVGYIRKLKYEVVDITEEDMNIAEAALDLFIFTHHKSNSLLEESSPEE</sequence>
<keyword evidence="10" id="KW-1185">Reference proteome</keyword>
<comment type="pathway">
    <text evidence="1">Cofactor biosynthesis; FMN biosynthesis; FMN from riboflavin (ATP route): step 1/1.</text>
</comment>
<evidence type="ECO:0000256" key="5">
    <source>
        <dbReference type="ARBA" id="ARBA00022679"/>
    </source>
</evidence>
<reference evidence="9" key="1">
    <citation type="journal article" date="2023" name="Nat. Commun.">
        <title>Diploid and tetraploid genomes of Acorus and the evolution of monocots.</title>
        <authorList>
            <person name="Ma L."/>
            <person name="Liu K.W."/>
            <person name="Li Z."/>
            <person name="Hsiao Y.Y."/>
            <person name="Qi Y."/>
            <person name="Fu T."/>
            <person name="Tang G.D."/>
            <person name="Zhang D."/>
            <person name="Sun W.H."/>
            <person name="Liu D.K."/>
            <person name="Li Y."/>
            <person name="Chen G.Z."/>
            <person name="Liu X.D."/>
            <person name="Liao X.Y."/>
            <person name="Jiang Y.T."/>
            <person name="Yu X."/>
            <person name="Hao Y."/>
            <person name="Huang J."/>
            <person name="Zhao X.W."/>
            <person name="Ke S."/>
            <person name="Chen Y.Y."/>
            <person name="Wu W.L."/>
            <person name="Hsu J.L."/>
            <person name="Lin Y.F."/>
            <person name="Huang M.D."/>
            <person name="Li C.Y."/>
            <person name="Huang L."/>
            <person name="Wang Z.W."/>
            <person name="Zhao X."/>
            <person name="Zhong W.Y."/>
            <person name="Peng D.H."/>
            <person name="Ahmad S."/>
            <person name="Lan S."/>
            <person name="Zhang J.S."/>
            <person name="Tsai W.C."/>
            <person name="Van de Peer Y."/>
            <person name="Liu Z.J."/>
        </authorList>
    </citation>
    <scope>NUCLEOTIDE SEQUENCE</scope>
    <source>
        <strain evidence="9">CP</strain>
    </source>
</reference>
<dbReference type="FunFam" id="1.10.150.240:FF:000001">
    <property type="entry name" value="Haloacid dehalogenase-like hydrolase domain"/>
    <property type="match status" value="1"/>
</dbReference>
<dbReference type="Pfam" id="PF01687">
    <property type="entry name" value="Flavokinase"/>
    <property type="match status" value="1"/>
</dbReference>
<comment type="caution">
    <text evidence="9">The sequence shown here is derived from an EMBL/GenBank/DDBJ whole genome shotgun (WGS) entry which is preliminary data.</text>
</comment>
<dbReference type="SFLD" id="SFLDS00003">
    <property type="entry name" value="Haloacid_Dehalogenase"/>
    <property type="match status" value="1"/>
</dbReference>